<feature type="site" description="Interaction with substrate tRNA" evidence="10">
    <location>
        <position position="118"/>
    </location>
</feature>
<comment type="cofactor">
    <cofactor evidence="1 10">
        <name>Mg(2+)</name>
        <dbReference type="ChEBI" id="CHEBI:18420"/>
    </cofactor>
</comment>
<feature type="binding site" evidence="10">
    <location>
        <begin position="15"/>
        <end position="22"/>
    </location>
    <ligand>
        <name>ATP</name>
        <dbReference type="ChEBI" id="CHEBI:30616"/>
    </ligand>
</feature>
<gene>
    <name evidence="10" type="primary">miaA</name>
    <name evidence="14" type="ORF">DYE49_06890</name>
</gene>
<comment type="catalytic activity">
    <reaction evidence="9 10 11">
        <text>adenosine(37) in tRNA + dimethylallyl diphosphate = N(6)-dimethylallyladenosine(37) in tRNA + diphosphate</text>
        <dbReference type="Rhea" id="RHEA:26482"/>
        <dbReference type="Rhea" id="RHEA-COMP:10162"/>
        <dbReference type="Rhea" id="RHEA-COMP:10375"/>
        <dbReference type="ChEBI" id="CHEBI:33019"/>
        <dbReference type="ChEBI" id="CHEBI:57623"/>
        <dbReference type="ChEBI" id="CHEBI:74411"/>
        <dbReference type="ChEBI" id="CHEBI:74415"/>
        <dbReference type="EC" id="2.5.1.75"/>
    </reaction>
</comment>
<dbReference type="PANTHER" id="PTHR11088">
    <property type="entry name" value="TRNA DIMETHYLALLYLTRANSFERASE"/>
    <property type="match status" value="1"/>
</dbReference>
<evidence type="ECO:0000256" key="11">
    <source>
        <dbReference type="RuleBase" id="RU003783"/>
    </source>
</evidence>
<evidence type="ECO:0000256" key="1">
    <source>
        <dbReference type="ARBA" id="ARBA00001946"/>
    </source>
</evidence>
<dbReference type="Gene3D" id="1.10.287.890">
    <property type="entry name" value="Crystal structure of tRNA isopentenylpyrophosphate transferase (bh2366) domain"/>
    <property type="match status" value="1"/>
</dbReference>
<dbReference type="GO" id="GO:0052381">
    <property type="term" value="F:tRNA dimethylallyltransferase activity"/>
    <property type="evidence" value="ECO:0007669"/>
    <property type="project" value="UniProtKB-UniRule"/>
</dbReference>
<organism evidence="14 15">
    <name type="scientific">Treponema rectale</name>
    <dbReference type="NCBI Taxonomy" id="744512"/>
    <lineage>
        <taxon>Bacteria</taxon>
        <taxon>Pseudomonadati</taxon>
        <taxon>Spirochaetota</taxon>
        <taxon>Spirochaetia</taxon>
        <taxon>Spirochaetales</taxon>
        <taxon>Treponemataceae</taxon>
        <taxon>Treponema</taxon>
    </lineage>
</organism>
<protein>
    <recommendedName>
        <fullName evidence="10">tRNA dimethylallyltransferase</fullName>
        <ecNumber evidence="10">2.5.1.75</ecNumber>
    </recommendedName>
    <alternativeName>
        <fullName evidence="10">Dimethylallyl diphosphate:tRNA dimethylallyltransferase</fullName>
        <shortName evidence="10">DMAPP:tRNA dimethylallyltransferase</shortName>
        <shortName evidence="10">DMATase</shortName>
    </alternativeName>
    <alternativeName>
        <fullName evidence="10">Isopentenyl-diphosphate:tRNA isopentenyltransferase</fullName>
        <shortName evidence="10">IPP transferase</shortName>
        <shortName evidence="10">IPPT</shortName>
        <shortName evidence="10">IPTase</shortName>
    </alternativeName>
</protein>
<proteinExistence type="inferred from homology"/>
<evidence type="ECO:0000256" key="9">
    <source>
        <dbReference type="ARBA" id="ARBA00049563"/>
    </source>
</evidence>
<keyword evidence="6 10" id="KW-0547">Nucleotide-binding</keyword>
<keyword evidence="4 10" id="KW-0808">Transferase</keyword>
<feature type="site" description="Interaction with substrate tRNA" evidence="10">
    <location>
        <position position="141"/>
    </location>
</feature>
<evidence type="ECO:0000256" key="5">
    <source>
        <dbReference type="ARBA" id="ARBA00022694"/>
    </source>
</evidence>
<evidence type="ECO:0000256" key="13">
    <source>
        <dbReference type="RuleBase" id="RU003785"/>
    </source>
</evidence>
<dbReference type="HAMAP" id="MF_00185">
    <property type="entry name" value="IPP_trans"/>
    <property type="match status" value="1"/>
</dbReference>
<dbReference type="Proteomes" id="UP000593591">
    <property type="component" value="Chromosome"/>
</dbReference>
<reference evidence="14 15" key="1">
    <citation type="submission" date="2018-08" db="EMBL/GenBank/DDBJ databases">
        <title>The first complete genome of Treponema rectale (CHPAT), a commensal spirochete of the bovine rectum.</title>
        <authorList>
            <person name="Staton G.J."/>
            <person name="Clegg S.R."/>
            <person name="Carter S.D."/>
            <person name="Radford A.D."/>
            <person name="Darby A."/>
            <person name="Hall N."/>
            <person name="Birtles R.J."/>
            <person name="Evans N.J."/>
        </authorList>
    </citation>
    <scope>NUCLEOTIDE SEQUENCE [LARGE SCALE GENOMIC DNA]</scope>
    <source>
        <strain evidence="14 15">CHPA</strain>
    </source>
</reference>
<evidence type="ECO:0000256" key="4">
    <source>
        <dbReference type="ARBA" id="ARBA00022679"/>
    </source>
</evidence>
<dbReference type="EMBL" id="CP031517">
    <property type="protein sequence ID" value="QOS40192.1"/>
    <property type="molecule type" value="Genomic_DNA"/>
</dbReference>
<sequence length="331" mass="38374">MCNMQSPVNCVVLLGPTAVGKTSLAVSLADYFDWDIISADCRQVYKGLDLGSGKDLDEYVVEKKNPDGSITKKSIQYHLIDVTTLDTEYNVFNFQSDFYELFRDINSKNKIAFVCGGTGMYVDSIIRGYDFVPVEENKELRKELSEKSLEELDSILLKLKPNLHNKSDLLIRERVVRAIEIETFMKSPECEELRKKLPKRPELNVLVIGTTLERPVLRNNILIRLNERIRNGMIDEVKRLHDEGYSWERLDKLGLEYRYISDYLQKKIPTEEQMTSSLYHAICQFAKRQETWFRGMEKKGVTIHWLPEVTDKETRFSNALEILKNSGIQKS</sequence>
<evidence type="ECO:0000256" key="10">
    <source>
        <dbReference type="HAMAP-Rule" id="MF_00185"/>
    </source>
</evidence>
<comment type="subunit">
    <text evidence="10">Monomer.</text>
</comment>
<dbReference type="AlphaFoldDB" id="A0A7M1XPU3"/>
<comment type="caution">
    <text evidence="10">Lacks conserved residue(s) required for the propagation of feature annotation.</text>
</comment>
<dbReference type="EC" id="2.5.1.75" evidence="10"/>
<keyword evidence="5 10" id="KW-0819">tRNA processing</keyword>
<dbReference type="SUPFAM" id="SSF52540">
    <property type="entry name" value="P-loop containing nucleoside triphosphate hydrolases"/>
    <property type="match status" value="2"/>
</dbReference>
<dbReference type="InterPro" id="IPR039657">
    <property type="entry name" value="Dimethylallyltransferase"/>
</dbReference>
<evidence type="ECO:0000256" key="3">
    <source>
        <dbReference type="ARBA" id="ARBA00005842"/>
    </source>
</evidence>
<feature type="binding site" evidence="10">
    <location>
        <begin position="17"/>
        <end position="22"/>
    </location>
    <ligand>
        <name>substrate</name>
    </ligand>
</feature>
<keyword evidence="8 10" id="KW-0460">Magnesium</keyword>
<dbReference type="KEGG" id="trc:DYE49_06890"/>
<keyword evidence="7 10" id="KW-0067">ATP-binding</keyword>
<evidence type="ECO:0000256" key="6">
    <source>
        <dbReference type="ARBA" id="ARBA00022741"/>
    </source>
</evidence>
<name>A0A7M1XPU3_9SPIR</name>
<comment type="function">
    <text evidence="2 10 12">Catalyzes the transfer of a dimethylallyl group onto the adenine at position 37 in tRNAs that read codons beginning with uridine, leading to the formation of N6-(dimethylallyl)adenosine (i(6)A).</text>
</comment>
<dbReference type="NCBIfam" id="TIGR00174">
    <property type="entry name" value="miaA"/>
    <property type="match status" value="1"/>
</dbReference>
<dbReference type="Pfam" id="PF01715">
    <property type="entry name" value="IPPT"/>
    <property type="match status" value="1"/>
</dbReference>
<evidence type="ECO:0000313" key="15">
    <source>
        <dbReference type="Proteomes" id="UP000593591"/>
    </source>
</evidence>
<dbReference type="GO" id="GO:0006400">
    <property type="term" value="P:tRNA modification"/>
    <property type="evidence" value="ECO:0007669"/>
    <property type="project" value="TreeGrafter"/>
</dbReference>
<evidence type="ECO:0000313" key="14">
    <source>
        <dbReference type="EMBL" id="QOS40192.1"/>
    </source>
</evidence>
<evidence type="ECO:0000256" key="7">
    <source>
        <dbReference type="ARBA" id="ARBA00022840"/>
    </source>
</evidence>
<evidence type="ECO:0000256" key="2">
    <source>
        <dbReference type="ARBA" id="ARBA00003213"/>
    </source>
</evidence>
<dbReference type="Gene3D" id="3.40.50.300">
    <property type="entry name" value="P-loop containing nucleotide triphosphate hydrolases"/>
    <property type="match status" value="1"/>
</dbReference>
<evidence type="ECO:0000256" key="8">
    <source>
        <dbReference type="ARBA" id="ARBA00022842"/>
    </source>
</evidence>
<dbReference type="InterPro" id="IPR027417">
    <property type="entry name" value="P-loop_NTPase"/>
</dbReference>
<dbReference type="InterPro" id="IPR018022">
    <property type="entry name" value="IPT"/>
</dbReference>
<dbReference type="GO" id="GO:0005524">
    <property type="term" value="F:ATP binding"/>
    <property type="evidence" value="ECO:0007669"/>
    <property type="project" value="UniProtKB-UniRule"/>
</dbReference>
<comment type="similarity">
    <text evidence="3 10 13">Belongs to the IPP transferase family.</text>
</comment>
<evidence type="ECO:0000256" key="12">
    <source>
        <dbReference type="RuleBase" id="RU003784"/>
    </source>
</evidence>
<dbReference type="PANTHER" id="PTHR11088:SF60">
    <property type="entry name" value="TRNA DIMETHYLALLYLTRANSFERASE"/>
    <property type="match status" value="1"/>
</dbReference>
<accession>A0A7M1XPU3</accession>